<dbReference type="EMBL" id="JABFJV010000152">
    <property type="protein sequence ID" value="NOK36245.1"/>
    <property type="molecule type" value="Genomic_DNA"/>
</dbReference>
<dbReference type="Pfam" id="PF17269">
    <property type="entry name" value="DUF5335"/>
    <property type="match status" value="1"/>
</dbReference>
<dbReference type="InterPro" id="IPR035223">
    <property type="entry name" value="DUF5335"/>
</dbReference>
<sequence>MAHINQEIPREQWASYLAGISKQDATQWVRVESIDAESGDQPLADRLPLVDISLETKGSDSGAVQIIVGREDGRITHRILEPDLLVAEVDSQSGALECLEIGERGGKTLIFFERPTEAEEVSARF</sequence>
<dbReference type="RefSeq" id="WP_120526272.1">
    <property type="nucleotide sequence ID" value="NZ_JABFJV010000152.1"/>
</dbReference>
<evidence type="ECO:0000313" key="1">
    <source>
        <dbReference type="EMBL" id="NOK36245.1"/>
    </source>
</evidence>
<dbReference type="OrthoDB" id="5519078at2"/>
<reference evidence="1 2" key="1">
    <citation type="submission" date="2020-05" db="EMBL/GenBank/DDBJ databases">
        <authorList>
            <person name="Whitworth D."/>
        </authorList>
    </citation>
    <scope>NUCLEOTIDE SEQUENCE [LARGE SCALE GENOMIC DNA]</scope>
    <source>
        <strain evidence="1 2">AB043B</strain>
    </source>
</reference>
<dbReference type="AlphaFoldDB" id="A0A3A8IBH5"/>
<dbReference type="Proteomes" id="UP000563426">
    <property type="component" value="Unassembled WGS sequence"/>
</dbReference>
<evidence type="ECO:0000313" key="2">
    <source>
        <dbReference type="Proteomes" id="UP000563426"/>
    </source>
</evidence>
<proteinExistence type="predicted"/>
<keyword evidence="2" id="KW-1185">Reference proteome</keyword>
<gene>
    <name evidence="1" type="ORF">HMI49_23870</name>
</gene>
<accession>A0A3A8IBH5</accession>
<organism evidence="1 2">
    <name type="scientific">Corallococcus exercitus</name>
    <dbReference type="NCBI Taxonomy" id="2316736"/>
    <lineage>
        <taxon>Bacteria</taxon>
        <taxon>Pseudomonadati</taxon>
        <taxon>Myxococcota</taxon>
        <taxon>Myxococcia</taxon>
        <taxon>Myxococcales</taxon>
        <taxon>Cystobacterineae</taxon>
        <taxon>Myxococcaceae</taxon>
        <taxon>Corallococcus</taxon>
    </lineage>
</organism>
<protein>
    <submittedName>
        <fullName evidence="1">DUF5335 family protein</fullName>
    </submittedName>
</protein>
<comment type="caution">
    <text evidence="1">The sequence shown here is derived from an EMBL/GenBank/DDBJ whole genome shotgun (WGS) entry which is preliminary data.</text>
</comment>
<name>A0A3A8IBH5_9BACT</name>